<dbReference type="SUPFAM" id="SSF49410">
    <property type="entry name" value="Alpha-macroglobulin receptor domain"/>
    <property type="match status" value="1"/>
</dbReference>
<reference evidence="2 3" key="1">
    <citation type="journal article" date="2021" name="Elife">
        <title>Chloroplast acquisition without the gene transfer in kleptoplastic sea slugs, Plakobranchus ocellatus.</title>
        <authorList>
            <person name="Maeda T."/>
            <person name="Takahashi S."/>
            <person name="Yoshida T."/>
            <person name="Shimamura S."/>
            <person name="Takaki Y."/>
            <person name="Nagai Y."/>
            <person name="Toyoda A."/>
            <person name="Suzuki Y."/>
            <person name="Arimoto A."/>
            <person name="Ishii H."/>
            <person name="Satoh N."/>
            <person name="Nishiyama T."/>
            <person name="Hasebe M."/>
            <person name="Maruyama T."/>
            <person name="Minagawa J."/>
            <person name="Obokata J."/>
            <person name="Shigenobu S."/>
        </authorList>
    </citation>
    <scope>NUCLEOTIDE SEQUENCE [LARGE SCALE GENOMIC DNA]</scope>
</reference>
<dbReference type="Proteomes" id="UP000735302">
    <property type="component" value="Unassembled WGS sequence"/>
</dbReference>
<proteinExistence type="predicted"/>
<dbReference type="SMART" id="SM01361">
    <property type="entry name" value="A2M_recep"/>
    <property type="match status" value="1"/>
</dbReference>
<sequence>MSLYFATRSRRGHTVSKGMGLLTLRMVTSWSLTPYSRIKLENVFSKIGIKRVDYVKEEGVLHIYFDEFSKKAQWLSVDVVQDQDLRVSRPKAADVRVVEYYETGVTTVQKYRIKTTCGRETKISDQKKGNSATKVAMQNASSGSANTLSNCPKCLEKWEIPANFRSAICNASAVYKGLAGRKGRYHSLKLVEDLRPKKTLSGLRLFASYELPPGCSCPLLSLVGGPRRVFIVTATKVFKNLLILDRNSIIMEISSKARKEVRAGKKTCPLQEKE</sequence>
<dbReference type="InterPro" id="IPR036595">
    <property type="entry name" value="A-macroglobulin_rcpt-bd_sf"/>
</dbReference>
<dbReference type="AlphaFoldDB" id="A0AAV3YKK3"/>
<protein>
    <submittedName>
        <fullName evidence="2">Alpha-2-macroglobulin-like protein</fullName>
    </submittedName>
</protein>
<organism evidence="2 3">
    <name type="scientific">Plakobranchus ocellatus</name>
    <dbReference type="NCBI Taxonomy" id="259542"/>
    <lineage>
        <taxon>Eukaryota</taxon>
        <taxon>Metazoa</taxon>
        <taxon>Spiralia</taxon>
        <taxon>Lophotrochozoa</taxon>
        <taxon>Mollusca</taxon>
        <taxon>Gastropoda</taxon>
        <taxon>Heterobranchia</taxon>
        <taxon>Euthyneura</taxon>
        <taxon>Panpulmonata</taxon>
        <taxon>Sacoglossa</taxon>
        <taxon>Placobranchoidea</taxon>
        <taxon>Plakobranchidae</taxon>
        <taxon>Plakobranchus</taxon>
    </lineage>
</organism>
<dbReference type="Gene3D" id="2.60.40.690">
    <property type="entry name" value="Alpha-macroglobulin, receptor-binding domain"/>
    <property type="match status" value="1"/>
</dbReference>
<feature type="domain" description="Alpha-macroglobulin receptor-binding" evidence="1">
    <location>
        <begin position="17"/>
        <end position="111"/>
    </location>
</feature>
<evidence type="ECO:0000313" key="2">
    <source>
        <dbReference type="EMBL" id="GFN83072.1"/>
    </source>
</evidence>
<keyword evidence="3" id="KW-1185">Reference proteome</keyword>
<gene>
    <name evidence="2" type="ORF">PoB_000957800</name>
</gene>
<name>A0AAV3YKK3_9GAST</name>
<comment type="caution">
    <text evidence="2">The sequence shown here is derived from an EMBL/GenBank/DDBJ whole genome shotgun (WGS) entry which is preliminary data.</text>
</comment>
<dbReference type="GO" id="GO:0005576">
    <property type="term" value="C:extracellular region"/>
    <property type="evidence" value="ECO:0007669"/>
    <property type="project" value="InterPro"/>
</dbReference>
<dbReference type="InterPro" id="IPR009048">
    <property type="entry name" value="A-macroglobulin_rcpt-bd"/>
</dbReference>
<evidence type="ECO:0000313" key="3">
    <source>
        <dbReference type="Proteomes" id="UP000735302"/>
    </source>
</evidence>
<dbReference type="Pfam" id="PF07677">
    <property type="entry name" value="A2M_recep"/>
    <property type="match status" value="1"/>
</dbReference>
<evidence type="ECO:0000259" key="1">
    <source>
        <dbReference type="SMART" id="SM01361"/>
    </source>
</evidence>
<dbReference type="EMBL" id="BLXT01001085">
    <property type="protein sequence ID" value="GFN83072.1"/>
    <property type="molecule type" value="Genomic_DNA"/>
</dbReference>
<accession>A0AAV3YKK3</accession>